<dbReference type="SUPFAM" id="SSF50965">
    <property type="entry name" value="Galactose oxidase, central domain"/>
    <property type="match status" value="2"/>
</dbReference>
<sequence length="611" mass="66696">MTQWFNRPPTAYTPILLLLSLCLLLTLLTHHLTLAQTYHTPIVVFSAAIARTVTDLYVIGGAAGANPGIRVPQFVSLDLNTSWNTTYPAWTKHADGPRQDLFPAAFSSDEKMLYVFHLPDTSSPFQWDSNTEVWKEMTNVKFDNATWQGIGAVTDPRTGLIYMAGGYNDDTNLSDDRTYLAMDVFDPVSETLNRTHFTMPPDVVSEFKPDTQTWALMATTGITPAMRSDHCMVSSEDGSKVLIYGGRLDNTTVVGDIFILDTATQTWTPGAVGPPRMYPACTVAGDQLVIWGGKAADNVEPPKELIIYNFVTGQWATQYTPPASYRDIKNPPPLNRTTAPWPIPPEKGLVGSSGGKGLDAAAGSPVGAIVGGIVAGAALVAVGVFVFRRRQSRGKRGQGDQGLNEKNERDGQSGLTGLMRQVRAPFTRKSKRQEESHPVSEEAELQRTLQELQDLENQQQELERKRLQLIRQQQVPYPPPPPLASGQLRRPSEYSEPLSEYRPPPNNPEFVEPPFSSSAVGGSNFIGFEAGSGGGPGKMNERRTVQDTRGMSTNFMDWSLRPPNNPHAVVAPSGGVVFGGGGGGGGSADRPVYLQRQQQQQQQQVPRAMSM</sequence>
<protein>
    <submittedName>
        <fullName evidence="6">tRNA methyltransferase tyw3</fullName>
    </submittedName>
</protein>
<dbReference type="GO" id="GO:0032259">
    <property type="term" value="P:methylation"/>
    <property type="evidence" value="ECO:0007669"/>
    <property type="project" value="UniProtKB-KW"/>
</dbReference>
<keyword evidence="2" id="KW-0677">Repeat</keyword>
<keyword evidence="7" id="KW-1185">Reference proteome</keyword>
<feature type="signal peptide" evidence="5">
    <location>
        <begin position="1"/>
        <end position="35"/>
    </location>
</feature>
<dbReference type="Gene3D" id="2.120.10.80">
    <property type="entry name" value="Kelch-type beta propeller"/>
    <property type="match status" value="2"/>
</dbReference>
<dbReference type="AlphaFoldDB" id="A0A9P6F0B9"/>
<dbReference type="PANTHER" id="PTHR46093">
    <property type="entry name" value="ACYL-COA-BINDING DOMAIN-CONTAINING PROTEIN 5"/>
    <property type="match status" value="1"/>
</dbReference>
<feature type="region of interest" description="Disordered" evidence="3">
    <location>
        <begin position="393"/>
        <end position="446"/>
    </location>
</feature>
<feature type="region of interest" description="Disordered" evidence="3">
    <location>
        <begin position="571"/>
        <end position="611"/>
    </location>
</feature>
<dbReference type="Pfam" id="PF24681">
    <property type="entry name" value="Kelch_KLHDC2_KLHL20_DRC7"/>
    <property type="match status" value="1"/>
</dbReference>
<gene>
    <name evidence="6" type="primary">TYW3_2</name>
    <name evidence="6" type="ORF">EC957_005396</name>
</gene>
<reference evidence="6" key="1">
    <citation type="journal article" date="2020" name="Fungal Divers.">
        <title>Resolving the Mortierellaceae phylogeny through synthesis of multi-gene phylogenetics and phylogenomics.</title>
        <authorList>
            <person name="Vandepol N."/>
            <person name="Liber J."/>
            <person name="Desiro A."/>
            <person name="Na H."/>
            <person name="Kennedy M."/>
            <person name="Barry K."/>
            <person name="Grigoriev I.V."/>
            <person name="Miller A.N."/>
            <person name="O'Donnell K."/>
            <person name="Stajich J.E."/>
            <person name="Bonito G."/>
        </authorList>
    </citation>
    <scope>NUCLEOTIDE SEQUENCE</scope>
    <source>
        <strain evidence="6">NRRL 2591</strain>
    </source>
</reference>
<dbReference type="PANTHER" id="PTHR46093:SF18">
    <property type="entry name" value="FIBRONECTIN TYPE-III DOMAIN-CONTAINING PROTEIN"/>
    <property type="match status" value="1"/>
</dbReference>
<dbReference type="Proteomes" id="UP000723463">
    <property type="component" value="Unassembled WGS sequence"/>
</dbReference>
<proteinExistence type="predicted"/>
<dbReference type="CDD" id="cd12087">
    <property type="entry name" value="TM_EGFR-like"/>
    <property type="match status" value="1"/>
</dbReference>
<evidence type="ECO:0000256" key="4">
    <source>
        <dbReference type="SAM" id="Phobius"/>
    </source>
</evidence>
<comment type="caution">
    <text evidence="6">The sequence shown here is derived from an EMBL/GenBank/DDBJ whole genome shotgun (WGS) entry which is preliminary data.</text>
</comment>
<dbReference type="EMBL" id="JAAAXW010000245">
    <property type="protein sequence ID" value="KAF9539437.1"/>
    <property type="molecule type" value="Genomic_DNA"/>
</dbReference>
<feature type="compositionally biased region" description="Gly residues" evidence="3">
    <location>
        <begin position="576"/>
        <end position="587"/>
    </location>
</feature>
<keyword evidence="6" id="KW-0489">Methyltransferase</keyword>
<dbReference type="InterPro" id="IPR015915">
    <property type="entry name" value="Kelch-typ_b-propeller"/>
</dbReference>
<evidence type="ECO:0000256" key="3">
    <source>
        <dbReference type="SAM" id="MobiDB-lite"/>
    </source>
</evidence>
<accession>A0A9P6F0B9</accession>
<evidence type="ECO:0000256" key="1">
    <source>
        <dbReference type="ARBA" id="ARBA00022441"/>
    </source>
</evidence>
<keyword evidence="4" id="KW-0472">Membrane</keyword>
<keyword evidence="1" id="KW-0880">Kelch repeat</keyword>
<evidence type="ECO:0000313" key="6">
    <source>
        <dbReference type="EMBL" id="KAF9539437.1"/>
    </source>
</evidence>
<feature type="region of interest" description="Disordered" evidence="3">
    <location>
        <begin position="473"/>
        <end position="542"/>
    </location>
</feature>
<organism evidence="6 7">
    <name type="scientific">Mortierella hygrophila</name>
    <dbReference type="NCBI Taxonomy" id="979708"/>
    <lineage>
        <taxon>Eukaryota</taxon>
        <taxon>Fungi</taxon>
        <taxon>Fungi incertae sedis</taxon>
        <taxon>Mucoromycota</taxon>
        <taxon>Mortierellomycotina</taxon>
        <taxon>Mortierellomycetes</taxon>
        <taxon>Mortierellales</taxon>
        <taxon>Mortierellaceae</taxon>
        <taxon>Mortierella</taxon>
    </lineage>
</organism>
<feature type="chain" id="PRO_5040139110" evidence="5">
    <location>
        <begin position="36"/>
        <end position="611"/>
    </location>
</feature>
<keyword evidence="4" id="KW-1133">Transmembrane helix</keyword>
<keyword evidence="5" id="KW-0732">Signal</keyword>
<keyword evidence="6" id="KW-0808">Transferase</keyword>
<dbReference type="GO" id="GO:0008168">
    <property type="term" value="F:methyltransferase activity"/>
    <property type="evidence" value="ECO:0007669"/>
    <property type="project" value="UniProtKB-KW"/>
</dbReference>
<feature type="transmembrane region" description="Helical" evidence="4">
    <location>
        <begin position="366"/>
        <end position="387"/>
    </location>
</feature>
<evidence type="ECO:0000256" key="2">
    <source>
        <dbReference type="ARBA" id="ARBA00022737"/>
    </source>
</evidence>
<keyword evidence="4" id="KW-0812">Transmembrane</keyword>
<feature type="compositionally biased region" description="Low complexity" evidence="3">
    <location>
        <begin position="595"/>
        <end position="604"/>
    </location>
</feature>
<name>A0A9P6F0B9_9FUNG</name>
<evidence type="ECO:0000313" key="7">
    <source>
        <dbReference type="Proteomes" id="UP000723463"/>
    </source>
</evidence>
<dbReference type="InterPro" id="IPR011043">
    <property type="entry name" value="Gal_Oxase/kelch_b-propeller"/>
</dbReference>
<evidence type="ECO:0000256" key="5">
    <source>
        <dbReference type="SAM" id="SignalP"/>
    </source>
</evidence>